<organism evidence="2 3">
    <name type="scientific">Aeromicrobium alkaliterrae</name>
    <dbReference type="NCBI Taxonomy" id="302168"/>
    <lineage>
        <taxon>Bacteria</taxon>
        <taxon>Bacillati</taxon>
        <taxon>Actinomycetota</taxon>
        <taxon>Actinomycetes</taxon>
        <taxon>Propionibacteriales</taxon>
        <taxon>Nocardioidaceae</taxon>
        <taxon>Aeromicrobium</taxon>
    </lineage>
</organism>
<evidence type="ECO:0000313" key="3">
    <source>
        <dbReference type="Proteomes" id="UP001501057"/>
    </source>
</evidence>
<evidence type="ECO:0000256" key="1">
    <source>
        <dbReference type="SAM" id="MobiDB-lite"/>
    </source>
</evidence>
<comment type="caution">
    <text evidence="2">The sequence shown here is derived from an EMBL/GenBank/DDBJ whole genome shotgun (WGS) entry which is preliminary data.</text>
</comment>
<feature type="region of interest" description="Disordered" evidence="1">
    <location>
        <begin position="161"/>
        <end position="186"/>
    </location>
</feature>
<evidence type="ECO:0000313" key="2">
    <source>
        <dbReference type="EMBL" id="GAA1728812.1"/>
    </source>
</evidence>
<gene>
    <name evidence="2" type="ORF">GCM10009710_06780</name>
</gene>
<sequence length="186" mass="20031">MSTDVVVLVATAVLALAALVAAVVTVRAARSVTRERVRLEARLRDVETAQTAARAKAREATLVPVPFEPDPADAALVVRSGGLPEAPTGQTAETRIVDGRVVVVPTQHDLVATALSRPATRFTVLVHGLAHALRPESRDRISALMRREVNRRRRERQRAARRAARVHVPSASPASTAWVSAPEGER</sequence>
<dbReference type="Proteomes" id="UP001501057">
    <property type="component" value="Unassembled WGS sequence"/>
</dbReference>
<dbReference type="EMBL" id="BAAAME010000002">
    <property type="protein sequence ID" value="GAA1728812.1"/>
    <property type="molecule type" value="Genomic_DNA"/>
</dbReference>
<accession>A0ABN2JL05</accession>
<name>A0ABN2JL05_9ACTN</name>
<protein>
    <submittedName>
        <fullName evidence="2">Uncharacterized protein</fullName>
    </submittedName>
</protein>
<proteinExistence type="predicted"/>
<keyword evidence="3" id="KW-1185">Reference proteome</keyword>
<reference evidence="2 3" key="1">
    <citation type="journal article" date="2019" name="Int. J. Syst. Evol. Microbiol.">
        <title>The Global Catalogue of Microorganisms (GCM) 10K type strain sequencing project: providing services to taxonomists for standard genome sequencing and annotation.</title>
        <authorList>
            <consortium name="The Broad Institute Genomics Platform"/>
            <consortium name="The Broad Institute Genome Sequencing Center for Infectious Disease"/>
            <person name="Wu L."/>
            <person name="Ma J."/>
        </authorList>
    </citation>
    <scope>NUCLEOTIDE SEQUENCE [LARGE SCALE GENOMIC DNA]</scope>
    <source>
        <strain evidence="2 3">JCM 13518</strain>
    </source>
</reference>
<dbReference type="RefSeq" id="WP_344197748.1">
    <property type="nucleotide sequence ID" value="NZ_BAAAME010000002.1"/>
</dbReference>